<dbReference type="AlphaFoldDB" id="A0A917DGI3"/>
<dbReference type="SMART" id="SM01324">
    <property type="entry name" value="YARHG"/>
    <property type="match status" value="1"/>
</dbReference>
<dbReference type="InterPro" id="IPR025582">
    <property type="entry name" value="YARHG_dom"/>
</dbReference>
<feature type="domain" description="YARHG" evidence="1">
    <location>
        <begin position="278"/>
        <end position="359"/>
    </location>
</feature>
<evidence type="ECO:0000259" key="1">
    <source>
        <dbReference type="SMART" id="SM01324"/>
    </source>
</evidence>
<dbReference type="Gene3D" id="2.60.40.3680">
    <property type="match status" value="1"/>
</dbReference>
<evidence type="ECO:0000313" key="2">
    <source>
        <dbReference type="EMBL" id="GGD36366.1"/>
    </source>
</evidence>
<comment type="caution">
    <text evidence="2">The sequence shown here is derived from an EMBL/GenBank/DDBJ whole genome shotgun (WGS) entry which is preliminary data.</text>
</comment>
<organism evidence="2 3">
    <name type="scientific">Flavobacterium orientale</name>
    <dbReference type="NCBI Taxonomy" id="1756020"/>
    <lineage>
        <taxon>Bacteria</taxon>
        <taxon>Pseudomonadati</taxon>
        <taxon>Bacteroidota</taxon>
        <taxon>Flavobacteriia</taxon>
        <taxon>Flavobacteriales</taxon>
        <taxon>Flavobacteriaceae</taxon>
        <taxon>Flavobacterium</taxon>
    </lineage>
</organism>
<proteinExistence type="predicted"/>
<dbReference type="Gene3D" id="1.20.58.1690">
    <property type="match status" value="1"/>
</dbReference>
<gene>
    <name evidence="2" type="ORF">GCM10011343_27790</name>
</gene>
<sequence length="360" mass="41243">MKTAITTILTLILTISVYGNDGVYLTRGGVIYPTKESKISLDREVLSFSVQDKICRVDILFEFNNPENVERKLMIGFQAPTAVGDVSENSSNTNQIADFIILANGQILPYQLKAAECEDCELKEPKDFQFSQFEQGVFVYLFELTFKPGLNKINHSYSFPASSNVEFDQFYNYILTTGAKWAGGTIKNLTINFDLGSNKYFYVNDIFGENANWSIIGSGKVTGKKFDNNEDNGRMVRILSGRLQIEVSNFKPEKNIEFGIICENSFITRPTDLEKLKEGKVFGICSLSLEKEIKYSKETLKILRNTVYAQYCYSFNSKDLKDYFAQFEWYIPDPNLTMEQIKMTEEEKKFIDEIVIQEKE</sequence>
<accession>A0A917DGI3</accession>
<dbReference type="EMBL" id="BMFG01000018">
    <property type="protein sequence ID" value="GGD36366.1"/>
    <property type="molecule type" value="Genomic_DNA"/>
</dbReference>
<reference evidence="2" key="1">
    <citation type="journal article" date="2014" name="Int. J. Syst. Evol. Microbiol.">
        <title>Complete genome sequence of Corynebacterium casei LMG S-19264T (=DSM 44701T), isolated from a smear-ripened cheese.</title>
        <authorList>
            <consortium name="US DOE Joint Genome Institute (JGI-PGF)"/>
            <person name="Walter F."/>
            <person name="Albersmeier A."/>
            <person name="Kalinowski J."/>
            <person name="Ruckert C."/>
        </authorList>
    </citation>
    <scope>NUCLEOTIDE SEQUENCE</scope>
    <source>
        <strain evidence="2">CGMCC 1.12506</strain>
    </source>
</reference>
<dbReference type="Proteomes" id="UP000625735">
    <property type="component" value="Unassembled WGS sequence"/>
</dbReference>
<dbReference type="Pfam" id="PF13308">
    <property type="entry name" value="YARHG"/>
    <property type="match status" value="1"/>
</dbReference>
<evidence type="ECO:0000313" key="3">
    <source>
        <dbReference type="Proteomes" id="UP000625735"/>
    </source>
</evidence>
<reference evidence="2" key="2">
    <citation type="submission" date="2020-09" db="EMBL/GenBank/DDBJ databases">
        <authorList>
            <person name="Sun Q."/>
            <person name="Zhou Y."/>
        </authorList>
    </citation>
    <scope>NUCLEOTIDE SEQUENCE</scope>
    <source>
        <strain evidence="2">CGMCC 1.12506</strain>
    </source>
</reference>
<name>A0A917DGI3_9FLAO</name>
<protein>
    <recommendedName>
        <fullName evidence="1">YARHG domain-containing protein</fullName>
    </recommendedName>
</protein>
<dbReference type="InterPro" id="IPR038434">
    <property type="entry name" value="YARHG_sf"/>
</dbReference>
<keyword evidence="3" id="KW-1185">Reference proteome</keyword>